<comment type="similarity">
    <text evidence="2">Belongs to the bacterial solute-binding protein 1 family.</text>
</comment>
<evidence type="ECO:0000313" key="6">
    <source>
        <dbReference type="EMBL" id="MBG9986182.1"/>
    </source>
</evidence>
<comment type="subcellular location">
    <subcellularLocation>
        <location evidence="1">Cell envelope</location>
    </subcellularLocation>
</comment>
<evidence type="ECO:0000256" key="2">
    <source>
        <dbReference type="ARBA" id="ARBA00008520"/>
    </source>
</evidence>
<keyword evidence="7" id="KW-1185">Reference proteome</keyword>
<dbReference type="CDD" id="cd14748">
    <property type="entry name" value="PBP2_UgpB"/>
    <property type="match status" value="1"/>
</dbReference>
<evidence type="ECO:0000256" key="3">
    <source>
        <dbReference type="ARBA" id="ARBA00022448"/>
    </source>
</evidence>
<gene>
    <name evidence="6" type="ORF">HZY91_04650</name>
</gene>
<dbReference type="RefSeq" id="WP_197115095.1">
    <property type="nucleotide sequence ID" value="NZ_JACBXQ010000002.1"/>
</dbReference>
<evidence type="ECO:0000256" key="4">
    <source>
        <dbReference type="ARBA" id="ARBA00022729"/>
    </source>
</evidence>
<protein>
    <submittedName>
        <fullName evidence="6">ABC transporter substrate-binding protein</fullName>
    </submittedName>
</protein>
<dbReference type="Gene3D" id="3.40.190.10">
    <property type="entry name" value="Periplasmic binding protein-like II"/>
    <property type="match status" value="2"/>
</dbReference>
<keyword evidence="3" id="KW-0813">Transport</keyword>
<dbReference type="PANTHER" id="PTHR43649">
    <property type="entry name" value="ARABINOSE-BINDING PROTEIN-RELATED"/>
    <property type="match status" value="1"/>
</dbReference>
<keyword evidence="4 5" id="KW-0732">Signal</keyword>
<evidence type="ECO:0000313" key="7">
    <source>
        <dbReference type="Proteomes" id="UP000721415"/>
    </source>
</evidence>
<evidence type="ECO:0000256" key="5">
    <source>
        <dbReference type="SAM" id="SignalP"/>
    </source>
</evidence>
<organism evidence="6 7">
    <name type="scientific">Facklamia lactis</name>
    <dbReference type="NCBI Taxonomy" id="2749967"/>
    <lineage>
        <taxon>Bacteria</taxon>
        <taxon>Bacillati</taxon>
        <taxon>Bacillota</taxon>
        <taxon>Bacilli</taxon>
        <taxon>Lactobacillales</taxon>
        <taxon>Aerococcaceae</taxon>
        <taxon>Facklamia</taxon>
    </lineage>
</organism>
<accession>A0ABS0LPW1</accession>
<feature type="signal peptide" evidence="5">
    <location>
        <begin position="1"/>
        <end position="26"/>
    </location>
</feature>
<reference evidence="6 7" key="1">
    <citation type="submission" date="2020-07" db="EMBL/GenBank/DDBJ databases">
        <title>Facklamia lactis sp. nov., isolated from raw milk.</title>
        <authorList>
            <person name="Doll E.V."/>
            <person name="Huptas C."/>
            <person name="Staib L."/>
            <person name="Wenning M."/>
            <person name="Scherer S."/>
        </authorList>
    </citation>
    <scope>NUCLEOTIDE SEQUENCE [LARGE SCALE GENOMIC DNA]</scope>
    <source>
        <strain evidence="6 7">DSM 111018</strain>
    </source>
</reference>
<name>A0ABS0LPW1_9LACT</name>
<feature type="chain" id="PRO_5046423673" evidence="5">
    <location>
        <begin position="27"/>
        <end position="424"/>
    </location>
</feature>
<dbReference type="SUPFAM" id="SSF53850">
    <property type="entry name" value="Periplasmic binding protein-like II"/>
    <property type="match status" value="1"/>
</dbReference>
<dbReference type="Proteomes" id="UP000721415">
    <property type="component" value="Unassembled WGS sequence"/>
</dbReference>
<dbReference type="PANTHER" id="PTHR43649:SF31">
    <property type="entry name" value="SN-GLYCEROL-3-PHOSPHATE-BINDING PERIPLASMIC PROTEIN UGPB"/>
    <property type="match status" value="1"/>
</dbReference>
<dbReference type="Pfam" id="PF13416">
    <property type="entry name" value="SBP_bac_8"/>
    <property type="match status" value="1"/>
</dbReference>
<sequence>MKFFSKLLLSITSLSLVSLAPVQVFAQEDKIEIEFWFANGGKVEEANQAIVENFNNSQDEIHVTATFQGNYDEQFTKTQQAFAANDQPEIFVIDTPYLEVANENGMLEPIQPLIERDSEEVNFEDFIEGVLGNSYIEDELMGLPYFKSTPILYVNKTLLDKTDFTLEDLGSWEGLSGAIRAIDNGDDINGITMHLYDWIFQSFLEQGNGTVMNEDRTEYTVNSQAGVEAMDFMRELVEEEVWKIPAGGETGSSTFSDFSAGVSGFAFSSTADLTNYLEAAQEGGFELSAVMLPEKEKHSVDGGGCQIVLASGLDEEHKEAAWKFIKFATSAEQNFVNLEITGYLPIRHSTVELNEYKQLIEDQPLYKVAYEQLEFAGPAPQHPTIQEAHTIWLEEMERMFNDLENISTQDALDRTVERANLLLN</sequence>
<dbReference type="InterPro" id="IPR050490">
    <property type="entry name" value="Bact_solute-bd_prot1"/>
</dbReference>
<dbReference type="EMBL" id="JACBXQ010000002">
    <property type="protein sequence ID" value="MBG9986182.1"/>
    <property type="molecule type" value="Genomic_DNA"/>
</dbReference>
<comment type="caution">
    <text evidence="6">The sequence shown here is derived from an EMBL/GenBank/DDBJ whole genome shotgun (WGS) entry which is preliminary data.</text>
</comment>
<dbReference type="InterPro" id="IPR006059">
    <property type="entry name" value="SBP"/>
</dbReference>
<evidence type="ECO:0000256" key="1">
    <source>
        <dbReference type="ARBA" id="ARBA00004196"/>
    </source>
</evidence>
<proteinExistence type="inferred from homology"/>